<feature type="domain" description="2EXR" evidence="1">
    <location>
        <begin position="22"/>
        <end position="112"/>
    </location>
</feature>
<evidence type="ECO:0000313" key="3">
    <source>
        <dbReference type="Proteomes" id="UP000294003"/>
    </source>
</evidence>
<gene>
    <name evidence="2" type="ORF">DL762_002193</name>
</gene>
<dbReference type="Pfam" id="PF20150">
    <property type="entry name" value="2EXR"/>
    <property type="match status" value="1"/>
</dbReference>
<organism evidence="2 3">
    <name type="scientific">Monosporascus cannonballus</name>
    <dbReference type="NCBI Taxonomy" id="155416"/>
    <lineage>
        <taxon>Eukaryota</taxon>
        <taxon>Fungi</taxon>
        <taxon>Dikarya</taxon>
        <taxon>Ascomycota</taxon>
        <taxon>Pezizomycotina</taxon>
        <taxon>Sordariomycetes</taxon>
        <taxon>Xylariomycetidae</taxon>
        <taxon>Xylariales</taxon>
        <taxon>Xylariales incertae sedis</taxon>
        <taxon>Monosporascus</taxon>
    </lineage>
</organism>
<sequence length="347" mass="40080">MAEDTVIPRGRRQSAENLGKKFVHFAQLPAEIRLMIWNIASHEYGYLQVIPWGHDNTPDWSSHKSFGPFPNNDGYCSSGKRRQASPLLLVSHEAHAAAASQQLEHLQIARPHQEDVLVPVSHSSDMFYFPGPLTLPALFGAILNLSYADKLERLAVTICGSTARDKAYLDEDRFENAIRGLPKLRQLFLVVDHLFSVEGFGPGLVRHAALPEGCPDHVRSRTALRKHIADQHDDGFGFSDYEKFTRRWQWPARLRSPTRWFGELAPFREFDPYCKHAADRVTQIADKLQRDIDVKLVIDLDRHAYRVPPRPMYQGPPLIREPWEYEGSDINFRRTHITPWYDWIRQW</sequence>
<dbReference type="Proteomes" id="UP000294003">
    <property type="component" value="Unassembled WGS sequence"/>
</dbReference>
<evidence type="ECO:0000259" key="1">
    <source>
        <dbReference type="Pfam" id="PF20150"/>
    </source>
</evidence>
<dbReference type="EMBL" id="QJNS01000041">
    <property type="protein sequence ID" value="RYO91467.1"/>
    <property type="molecule type" value="Genomic_DNA"/>
</dbReference>
<comment type="caution">
    <text evidence="2">The sequence shown here is derived from an EMBL/GenBank/DDBJ whole genome shotgun (WGS) entry which is preliminary data.</text>
</comment>
<protein>
    <recommendedName>
        <fullName evidence="1">2EXR domain-containing protein</fullName>
    </recommendedName>
</protein>
<accession>A0ABY0HE83</accession>
<reference evidence="2 3" key="1">
    <citation type="submission" date="2018-06" db="EMBL/GenBank/DDBJ databases">
        <title>Complete Genomes of Monosporascus.</title>
        <authorList>
            <person name="Robinson A.J."/>
            <person name="Natvig D.O."/>
        </authorList>
    </citation>
    <scope>NUCLEOTIDE SEQUENCE [LARGE SCALE GENOMIC DNA]</scope>
    <source>
        <strain evidence="2 3">CBS 609.92</strain>
    </source>
</reference>
<proteinExistence type="predicted"/>
<evidence type="ECO:0000313" key="2">
    <source>
        <dbReference type="EMBL" id="RYO91467.1"/>
    </source>
</evidence>
<keyword evidence="3" id="KW-1185">Reference proteome</keyword>
<name>A0ABY0HE83_9PEZI</name>
<dbReference type="InterPro" id="IPR045518">
    <property type="entry name" value="2EXR"/>
</dbReference>